<name>A0AC61SBL1_9EURY</name>
<proteinExistence type="predicted"/>
<accession>A0AC61SBL1</accession>
<feature type="non-terminal residue" evidence="1">
    <location>
        <position position="1"/>
    </location>
</feature>
<comment type="caution">
    <text evidence="1">The sequence shown here is derived from an EMBL/GenBank/DDBJ whole genome shotgun (WGS) entry which is preliminary data.</text>
</comment>
<protein>
    <submittedName>
        <fullName evidence="1">Cobaltochelatase subunit CobN</fullName>
    </submittedName>
</protein>
<sequence length="378" mass="42476">TWDDTDVIAQLFIDRMGNAYGQDVWGKSAADLFEMNLADVEVTMHSRSSNLYGVIDNDDFFQYLGGLNLAVTYASGGYTPDSYVTNLREVGDEGIQTLGDFISDELYARYFNPEWIEGMQNHGYAGAREMKDFVENLWGLQVTNPELIPDWVWDRVYETYINNPEMSEWLKQSENSFAYQSMIARMLEVNRKVDANGDPYWDADEETINTLVSEYAESVAENGAACCHHTCGNPLLDEYIQGMMSVPGIVSEEIADKYRKTMAEVKKRETPADTTVTEEKNSNWRRYQDKQSGSGNETIDARSGFGTNVDQAPEAAEGGEGENKEESDYVEGYEMQDEIDPESEDTGSFSFSGSDILGLVIVILIVGAIYIGFRRRSS</sequence>
<organism evidence="1 2">
    <name type="scientific">Candidatus Methanomarinus sp</name>
    <dbReference type="NCBI Taxonomy" id="3386244"/>
    <lineage>
        <taxon>Archaea</taxon>
        <taxon>Methanobacteriati</taxon>
        <taxon>Methanobacteriota</taxon>
        <taxon>Stenosarchaea group</taxon>
        <taxon>Methanomicrobia</taxon>
        <taxon>Methanosarcinales</taxon>
        <taxon>ANME-2 cluster</taxon>
        <taxon>Candidatus Methanocomedenaceae</taxon>
        <taxon>Candidatus Methanomarinus</taxon>
    </lineage>
</organism>
<reference evidence="1" key="1">
    <citation type="submission" date="2018-09" db="EMBL/GenBank/DDBJ databases">
        <title>A genomic encyclopedia of anaerobic methanotrophic archaea.</title>
        <authorList>
            <person name="Skennerton C.T."/>
            <person name="Chadwick G.L."/>
            <person name="Laso-Perez R."/>
            <person name="Leu A.O."/>
            <person name="Speth D.R."/>
            <person name="Yu H."/>
            <person name="Morgan-Lang C."/>
            <person name="Hatzenpichler R."/>
            <person name="Goudeau D."/>
            <person name="Malmstrom R."/>
            <person name="Woyke T."/>
            <person name="Hallam S."/>
            <person name="Tyson G.W."/>
            <person name="Wegener G."/>
            <person name="Boetius A."/>
            <person name="Orphan V.J."/>
        </authorList>
    </citation>
    <scope>NUCLEOTIDE SEQUENCE</scope>
    <source>
        <strain evidence="1">CONS3730D10UFb2</strain>
    </source>
</reference>
<dbReference type="Proteomes" id="UP000315423">
    <property type="component" value="Unassembled WGS sequence"/>
</dbReference>
<gene>
    <name evidence="1" type="ORF">C5S46_03080</name>
</gene>
<evidence type="ECO:0000313" key="2">
    <source>
        <dbReference type="Proteomes" id="UP000315423"/>
    </source>
</evidence>
<dbReference type="EMBL" id="QYBA01000099">
    <property type="protein sequence ID" value="TKY91970.1"/>
    <property type="molecule type" value="Genomic_DNA"/>
</dbReference>
<evidence type="ECO:0000313" key="1">
    <source>
        <dbReference type="EMBL" id="TKY91970.1"/>
    </source>
</evidence>